<reference evidence="2 3" key="1">
    <citation type="journal article" date="2016" name="Eur. J. Clin. Microbiol. Infect. Dis.">
        <title>Whole genome sequencing as a tool for phylogenetic analysis of clinical strains of Mitis group streptococci.</title>
        <authorList>
            <person name="Rasmussen L.H."/>
            <person name="Dargis R."/>
            <person name="Hojholt K."/>
            <person name="Christensen J.J."/>
            <person name="Skovgaard O."/>
            <person name="Justesen U.S."/>
            <person name="Rosenvinge F.S."/>
            <person name="Moser C."/>
            <person name="Lukjancenko O."/>
            <person name="Rasmussen S."/>
            <person name="Nielsen X.C."/>
        </authorList>
    </citation>
    <scope>NUCLEOTIDE SEQUENCE [LARGE SCALE GENOMIC DNA]</scope>
    <source>
        <strain evidence="2 3">B_003802_10</strain>
    </source>
</reference>
<accession>A0A1X1GA81</accession>
<feature type="region of interest" description="Disordered" evidence="1">
    <location>
        <begin position="351"/>
        <end position="371"/>
    </location>
</feature>
<evidence type="ECO:0000313" key="3">
    <source>
        <dbReference type="Proteomes" id="UP000193958"/>
    </source>
</evidence>
<organism evidence="2 3">
    <name type="scientific">Streptococcus oralis subsp. tigurinus</name>
    <dbReference type="NCBI Taxonomy" id="1077464"/>
    <lineage>
        <taxon>Bacteria</taxon>
        <taxon>Bacillati</taxon>
        <taxon>Bacillota</taxon>
        <taxon>Bacilli</taxon>
        <taxon>Lactobacillales</taxon>
        <taxon>Streptococcaceae</taxon>
        <taxon>Streptococcus</taxon>
    </lineage>
</organism>
<comment type="caution">
    <text evidence="2">The sequence shown here is derived from an EMBL/GenBank/DDBJ whole genome shotgun (WGS) entry which is preliminary data.</text>
</comment>
<evidence type="ECO:0000313" key="2">
    <source>
        <dbReference type="EMBL" id="ORO43760.1"/>
    </source>
</evidence>
<dbReference type="EMBL" id="NCUE01000018">
    <property type="protein sequence ID" value="ORO43760.1"/>
    <property type="molecule type" value="Genomic_DNA"/>
</dbReference>
<proteinExistence type="predicted"/>
<name>A0A1X1GA81_STROR</name>
<sequence length="371" mass="43316">MSHKNQIEIYQFNSRTKYWLVRAEGGKYYDDFKYNHFISIHHNQVTLADLQTSDLLLTTEKTIEHYKQQITRVYQDQNLSKHQITFTAKRLYSFVEDMSIGDYVVVPSFKSNYFLIGQITSDVYEKDIPKEQLTLNHGYEQSTDIKRREVKWINEVPRRKVNPKFLYSTLTVHHTIFNITDLSKYIDGLISPLYFKEGKLHLQLRVNTKHPITSSMWKNLYSIIDEYKNPEINEEIVATSNVESPGDITLQSISQFISDNHWMLNSGLIGIGLLFGDIDIKGIKVKGLFPYLQQRKTASLEERKLTVEVETMEKDAKLKDVQRDVEIEKARKELELLRNVRAFEITVDSPSVSYENAPQTQMDSNENQDEG</sequence>
<evidence type="ECO:0000256" key="1">
    <source>
        <dbReference type="SAM" id="MobiDB-lite"/>
    </source>
</evidence>
<dbReference type="Proteomes" id="UP000193958">
    <property type="component" value="Unassembled WGS sequence"/>
</dbReference>
<dbReference type="RefSeq" id="WP_084921066.1">
    <property type="nucleotide sequence ID" value="NZ_NCUE01000018.1"/>
</dbReference>
<gene>
    <name evidence="2" type="ORF">B7727_06715</name>
</gene>
<dbReference type="AlphaFoldDB" id="A0A1X1GA81"/>
<feature type="compositionally biased region" description="Polar residues" evidence="1">
    <location>
        <begin position="351"/>
        <end position="365"/>
    </location>
</feature>
<protein>
    <submittedName>
        <fullName evidence="2">Uncharacterized protein</fullName>
    </submittedName>
</protein>